<dbReference type="SMART" id="SM00327">
    <property type="entry name" value="VWA"/>
    <property type="match status" value="1"/>
</dbReference>
<organism evidence="2 3">
    <name type="scientific">Mauremys mutica</name>
    <name type="common">yellowpond turtle</name>
    <dbReference type="NCBI Taxonomy" id="74926"/>
    <lineage>
        <taxon>Eukaryota</taxon>
        <taxon>Metazoa</taxon>
        <taxon>Chordata</taxon>
        <taxon>Craniata</taxon>
        <taxon>Vertebrata</taxon>
        <taxon>Euteleostomi</taxon>
        <taxon>Archelosauria</taxon>
        <taxon>Testudinata</taxon>
        <taxon>Testudines</taxon>
        <taxon>Cryptodira</taxon>
        <taxon>Durocryptodira</taxon>
        <taxon>Testudinoidea</taxon>
        <taxon>Geoemydidae</taxon>
        <taxon>Geoemydinae</taxon>
        <taxon>Mauremys</taxon>
    </lineage>
</organism>
<name>A0A9D3WTQ6_9SAUR</name>
<evidence type="ECO:0000259" key="1">
    <source>
        <dbReference type="PROSITE" id="PS50234"/>
    </source>
</evidence>
<dbReference type="InterPro" id="IPR002035">
    <property type="entry name" value="VWF_A"/>
</dbReference>
<sequence>MSEDVTLAAFERMRDIVISLLRVIKLSESNCPTGARVSIVSYNTNTKYLIRFSEFQRNNLLLEAVQRIPLERSSGRRNIGVAMRFIARNVFKRIRQGVLVRKVAIFFTSGPSQDATSINTAVLEFSALDITPVVIAFSEVPNVRRAFSVSRLPTANGKSQVPDISWKFKQEATGNC</sequence>
<dbReference type="InterPro" id="IPR050525">
    <property type="entry name" value="ECM_Assembly_Org"/>
</dbReference>
<comment type="caution">
    <text evidence="2">The sequence shown here is derived from an EMBL/GenBank/DDBJ whole genome shotgun (WGS) entry which is preliminary data.</text>
</comment>
<evidence type="ECO:0000313" key="3">
    <source>
        <dbReference type="Proteomes" id="UP000827986"/>
    </source>
</evidence>
<reference evidence="2" key="1">
    <citation type="submission" date="2021-09" db="EMBL/GenBank/DDBJ databases">
        <title>The genome of Mauremys mutica provides insights into the evolution of semi-aquatic lifestyle.</title>
        <authorList>
            <person name="Gong S."/>
            <person name="Gao Y."/>
        </authorList>
    </citation>
    <scope>NUCLEOTIDE SEQUENCE</scope>
    <source>
        <strain evidence="2">MM-2020</strain>
        <tissue evidence="2">Muscle</tissue>
    </source>
</reference>
<feature type="domain" description="VWFA" evidence="1">
    <location>
        <begin position="1"/>
        <end position="139"/>
    </location>
</feature>
<evidence type="ECO:0000313" key="2">
    <source>
        <dbReference type="EMBL" id="KAH1166473.1"/>
    </source>
</evidence>
<proteinExistence type="predicted"/>
<dbReference type="Gene3D" id="3.40.50.410">
    <property type="entry name" value="von Willebrand factor, type A domain"/>
    <property type="match status" value="1"/>
</dbReference>
<dbReference type="PROSITE" id="PS50234">
    <property type="entry name" value="VWFA"/>
    <property type="match status" value="1"/>
</dbReference>
<dbReference type="AlphaFoldDB" id="A0A9D3WTQ6"/>
<keyword evidence="3" id="KW-1185">Reference proteome</keyword>
<gene>
    <name evidence="2" type="ORF">KIL84_015645</name>
</gene>
<dbReference type="Proteomes" id="UP000827986">
    <property type="component" value="Unassembled WGS sequence"/>
</dbReference>
<dbReference type="PANTHER" id="PTHR24020:SF20">
    <property type="entry name" value="PH DOMAIN-CONTAINING PROTEIN"/>
    <property type="match status" value="1"/>
</dbReference>
<accession>A0A9D3WTQ6</accession>
<protein>
    <recommendedName>
        <fullName evidence="1">VWFA domain-containing protein</fullName>
    </recommendedName>
</protein>
<dbReference type="PANTHER" id="PTHR24020">
    <property type="entry name" value="COLLAGEN ALPHA"/>
    <property type="match status" value="1"/>
</dbReference>
<dbReference type="SUPFAM" id="SSF53300">
    <property type="entry name" value="vWA-like"/>
    <property type="match status" value="1"/>
</dbReference>
<dbReference type="EMBL" id="JAHDVG010000487">
    <property type="protein sequence ID" value="KAH1166473.1"/>
    <property type="molecule type" value="Genomic_DNA"/>
</dbReference>
<dbReference type="InterPro" id="IPR036465">
    <property type="entry name" value="vWFA_dom_sf"/>
</dbReference>
<dbReference type="Pfam" id="PF00092">
    <property type="entry name" value="VWA"/>
    <property type="match status" value="1"/>
</dbReference>
<dbReference type="CDD" id="cd01450">
    <property type="entry name" value="vWFA_subfamily_ECM"/>
    <property type="match status" value="1"/>
</dbReference>